<dbReference type="EMBL" id="SMOL01000553">
    <property type="protein sequence ID" value="KAB2609499.1"/>
    <property type="molecule type" value="Genomic_DNA"/>
</dbReference>
<keyword evidence="2" id="KW-0472">Membrane</keyword>
<sequence length="143" mass="15730">MDAEPAITAAAATATMDFKLLALAVFTGALMVAIFSGGPLRKMTVYGIMHSILKPLCLLVGVLYIAWTLLYLVAWCFRLLFLLARIVWRNVPREGLADRLDTWLEEFEAKLDNGNDSSNPTTETEAASQSKLNESISGHEHST</sequence>
<dbReference type="Proteomes" id="UP000327157">
    <property type="component" value="Chromosome 14"/>
</dbReference>
<comment type="caution">
    <text evidence="3">The sequence shown here is derived from an EMBL/GenBank/DDBJ whole genome shotgun (WGS) entry which is preliminary data.</text>
</comment>
<keyword evidence="4" id="KW-1185">Reference proteome</keyword>
<accession>A0A5N5G283</accession>
<keyword evidence="2" id="KW-0812">Transmembrane</keyword>
<evidence type="ECO:0000256" key="2">
    <source>
        <dbReference type="SAM" id="Phobius"/>
    </source>
</evidence>
<evidence type="ECO:0000313" key="4">
    <source>
        <dbReference type="Proteomes" id="UP000327157"/>
    </source>
</evidence>
<name>A0A5N5G283_9ROSA</name>
<feature type="transmembrane region" description="Helical" evidence="2">
    <location>
        <begin position="58"/>
        <end position="83"/>
    </location>
</feature>
<evidence type="ECO:0000256" key="1">
    <source>
        <dbReference type="SAM" id="MobiDB-lite"/>
    </source>
</evidence>
<organism evidence="3 4">
    <name type="scientific">Pyrus ussuriensis x Pyrus communis</name>
    <dbReference type="NCBI Taxonomy" id="2448454"/>
    <lineage>
        <taxon>Eukaryota</taxon>
        <taxon>Viridiplantae</taxon>
        <taxon>Streptophyta</taxon>
        <taxon>Embryophyta</taxon>
        <taxon>Tracheophyta</taxon>
        <taxon>Spermatophyta</taxon>
        <taxon>Magnoliopsida</taxon>
        <taxon>eudicotyledons</taxon>
        <taxon>Gunneridae</taxon>
        <taxon>Pentapetalae</taxon>
        <taxon>rosids</taxon>
        <taxon>fabids</taxon>
        <taxon>Rosales</taxon>
        <taxon>Rosaceae</taxon>
        <taxon>Amygdaloideae</taxon>
        <taxon>Maleae</taxon>
        <taxon>Pyrus</taxon>
    </lineage>
</organism>
<dbReference type="AlphaFoldDB" id="A0A5N5G283"/>
<feature type="region of interest" description="Disordered" evidence="1">
    <location>
        <begin position="111"/>
        <end position="143"/>
    </location>
</feature>
<feature type="transmembrane region" description="Helical" evidence="2">
    <location>
        <begin position="20"/>
        <end position="38"/>
    </location>
</feature>
<feature type="compositionally biased region" description="Polar residues" evidence="1">
    <location>
        <begin position="114"/>
        <end position="136"/>
    </location>
</feature>
<keyword evidence="2" id="KW-1133">Transmembrane helix</keyword>
<dbReference type="OrthoDB" id="10291498at2759"/>
<gene>
    <name evidence="3" type="ORF">D8674_012667</name>
</gene>
<reference evidence="3 4" key="3">
    <citation type="submission" date="2019-11" db="EMBL/GenBank/DDBJ databases">
        <title>A de novo genome assembly of a pear dwarfing rootstock.</title>
        <authorList>
            <person name="Wang F."/>
            <person name="Wang J."/>
            <person name="Li S."/>
            <person name="Zhang Y."/>
            <person name="Fang M."/>
            <person name="Ma L."/>
            <person name="Zhao Y."/>
            <person name="Jiang S."/>
        </authorList>
    </citation>
    <scope>NUCLEOTIDE SEQUENCE [LARGE SCALE GENOMIC DNA]</scope>
    <source>
        <strain evidence="3">S2</strain>
        <tissue evidence="3">Leaf</tissue>
    </source>
</reference>
<protein>
    <submittedName>
        <fullName evidence="3">Uncharacterized protein</fullName>
    </submittedName>
</protein>
<proteinExistence type="predicted"/>
<evidence type="ECO:0000313" key="3">
    <source>
        <dbReference type="EMBL" id="KAB2609499.1"/>
    </source>
</evidence>
<reference evidence="3 4" key="1">
    <citation type="submission" date="2019-09" db="EMBL/GenBank/DDBJ databases">
        <authorList>
            <person name="Ou C."/>
        </authorList>
    </citation>
    <scope>NUCLEOTIDE SEQUENCE [LARGE SCALE GENOMIC DNA]</scope>
    <source>
        <strain evidence="3">S2</strain>
        <tissue evidence="3">Leaf</tissue>
    </source>
</reference>
<reference evidence="4" key="2">
    <citation type="submission" date="2019-10" db="EMBL/GenBank/DDBJ databases">
        <title>A de novo genome assembly of a pear dwarfing rootstock.</title>
        <authorList>
            <person name="Wang F."/>
            <person name="Wang J."/>
            <person name="Li S."/>
            <person name="Zhang Y."/>
            <person name="Fang M."/>
            <person name="Ma L."/>
            <person name="Zhao Y."/>
            <person name="Jiang S."/>
        </authorList>
    </citation>
    <scope>NUCLEOTIDE SEQUENCE [LARGE SCALE GENOMIC DNA]</scope>
</reference>